<dbReference type="OrthoDB" id="5732224at2"/>
<proteinExistence type="predicted"/>
<dbReference type="AlphaFoldDB" id="A0A504JGS0"/>
<feature type="chain" id="PRO_5021336624" description="DUF4595 domain-containing protein" evidence="1">
    <location>
        <begin position="23"/>
        <end position="360"/>
    </location>
</feature>
<evidence type="ECO:0000313" key="2">
    <source>
        <dbReference type="EMBL" id="TPN86968.1"/>
    </source>
</evidence>
<dbReference type="Proteomes" id="UP000315540">
    <property type="component" value="Unassembled WGS sequence"/>
</dbReference>
<accession>A0A504JGS0</accession>
<organism evidence="2 3">
    <name type="scientific">Aquimarina algicola</name>
    <dbReference type="NCBI Taxonomy" id="2589995"/>
    <lineage>
        <taxon>Bacteria</taxon>
        <taxon>Pseudomonadati</taxon>
        <taxon>Bacteroidota</taxon>
        <taxon>Flavobacteriia</taxon>
        <taxon>Flavobacteriales</taxon>
        <taxon>Flavobacteriaceae</taxon>
        <taxon>Aquimarina</taxon>
    </lineage>
</organism>
<gene>
    <name evidence="2" type="ORF">FHK87_05080</name>
</gene>
<sequence length="360" mass="42231">MYKYTVLLLVLCVGCTSQNKQAGQKASIRYFSKMTGIISPYMEYSPRGELDSIEIIGKSYYSVMYYTQDDIAEIRYFKNGKKSEDSYFGTHKVVYQYYQDSILRRYYNSDNKKAYMSRHYYGGGDIYKERFSLNKGGIKQEMTMHDTLNKRVSNAFGTYKYIWKTNTANKFIQHQYKQDGSYSKLTSYFPFYSAEITIDSKGHLYSITNLDTITMTKSLQKQAGYATVIFDFDDFGNERGWSFHTLDKRLVNRKSVADMEFGYAKVVYDFDWKDQKLGISRSFTMKFLDTLDEPTISNDNIHSSKFEFDDHDNLVSISYFDEQNQPKLHPVTHYHKVELIYDDSGKQTGILRLDENKKEI</sequence>
<evidence type="ECO:0008006" key="4">
    <source>
        <dbReference type="Google" id="ProtNLM"/>
    </source>
</evidence>
<name>A0A504JGS0_9FLAO</name>
<keyword evidence="1" id="KW-0732">Signal</keyword>
<dbReference type="RefSeq" id="WP_140590818.1">
    <property type="nucleotide sequence ID" value="NZ_VFWZ01000002.1"/>
</dbReference>
<evidence type="ECO:0000313" key="3">
    <source>
        <dbReference type="Proteomes" id="UP000315540"/>
    </source>
</evidence>
<keyword evidence="3" id="KW-1185">Reference proteome</keyword>
<feature type="signal peptide" evidence="1">
    <location>
        <begin position="1"/>
        <end position="22"/>
    </location>
</feature>
<protein>
    <recommendedName>
        <fullName evidence="4">DUF4595 domain-containing protein</fullName>
    </recommendedName>
</protein>
<dbReference type="EMBL" id="VFWZ01000002">
    <property type="protein sequence ID" value="TPN86968.1"/>
    <property type="molecule type" value="Genomic_DNA"/>
</dbReference>
<reference evidence="2 3" key="1">
    <citation type="submission" date="2019-06" db="EMBL/GenBank/DDBJ databases">
        <authorList>
            <person name="Meng X."/>
        </authorList>
    </citation>
    <scope>NUCLEOTIDE SEQUENCE [LARGE SCALE GENOMIC DNA]</scope>
    <source>
        <strain evidence="2 3">M625</strain>
    </source>
</reference>
<comment type="caution">
    <text evidence="2">The sequence shown here is derived from an EMBL/GenBank/DDBJ whole genome shotgun (WGS) entry which is preliminary data.</text>
</comment>
<evidence type="ECO:0000256" key="1">
    <source>
        <dbReference type="SAM" id="SignalP"/>
    </source>
</evidence>